<organism evidence="4 5">
    <name type="scientific">Chrysophaeum taylorii</name>
    <dbReference type="NCBI Taxonomy" id="2483200"/>
    <lineage>
        <taxon>Eukaryota</taxon>
        <taxon>Sar</taxon>
        <taxon>Stramenopiles</taxon>
        <taxon>Ochrophyta</taxon>
        <taxon>Pelagophyceae</taxon>
        <taxon>Pelagomonadales</taxon>
        <taxon>Pelagomonadaceae</taxon>
        <taxon>Chrysophaeum</taxon>
    </lineage>
</organism>
<dbReference type="GO" id="GO:0003723">
    <property type="term" value="F:RNA binding"/>
    <property type="evidence" value="ECO:0007669"/>
    <property type="project" value="UniProtKB-UniRule"/>
</dbReference>
<feature type="region of interest" description="Disordered" evidence="2">
    <location>
        <begin position="299"/>
        <end position="343"/>
    </location>
</feature>
<gene>
    <name evidence="4" type="ORF">CTAYLR_006138</name>
</gene>
<dbReference type="SMART" id="SM00360">
    <property type="entry name" value="RRM"/>
    <property type="match status" value="1"/>
</dbReference>
<protein>
    <recommendedName>
        <fullName evidence="3">RRM domain-containing protein</fullName>
    </recommendedName>
</protein>
<feature type="compositionally biased region" description="Basic and acidic residues" evidence="2">
    <location>
        <begin position="325"/>
        <end position="334"/>
    </location>
</feature>
<evidence type="ECO:0000313" key="4">
    <source>
        <dbReference type="EMBL" id="KAJ8613601.1"/>
    </source>
</evidence>
<feature type="compositionally biased region" description="Basic and acidic residues" evidence="2">
    <location>
        <begin position="276"/>
        <end position="287"/>
    </location>
</feature>
<keyword evidence="5" id="KW-1185">Reference proteome</keyword>
<dbReference type="Pfam" id="PF00076">
    <property type="entry name" value="RRM_1"/>
    <property type="match status" value="1"/>
</dbReference>
<evidence type="ECO:0000256" key="1">
    <source>
        <dbReference type="PROSITE-ProRule" id="PRU00176"/>
    </source>
</evidence>
<dbReference type="SUPFAM" id="SSF54928">
    <property type="entry name" value="RNA-binding domain, RBD"/>
    <property type="match status" value="1"/>
</dbReference>
<evidence type="ECO:0000259" key="3">
    <source>
        <dbReference type="PROSITE" id="PS50102"/>
    </source>
</evidence>
<dbReference type="InterPro" id="IPR012677">
    <property type="entry name" value="Nucleotide-bd_a/b_plait_sf"/>
</dbReference>
<feature type="region of interest" description="Disordered" evidence="2">
    <location>
        <begin position="88"/>
        <end position="174"/>
    </location>
</feature>
<evidence type="ECO:0000256" key="2">
    <source>
        <dbReference type="SAM" id="MobiDB-lite"/>
    </source>
</evidence>
<feature type="compositionally biased region" description="Basic and acidic residues" evidence="2">
    <location>
        <begin position="381"/>
        <end position="390"/>
    </location>
</feature>
<feature type="region of interest" description="Disordered" evidence="2">
    <location>
        <begin position="249"/>
        <end position="287"/>
    </location>
</feature>
<feature type="region of interest" description="Disordered" evidence="2">
    <location>
        <begin position="187"/>
        <end position="232"/>
    </location>
</feature>
<sequence length="466" mass="50958">MRLHLGNLTLETTEDEVLSLASKCGLVESVSIPKSPFDGQSRGFGFVSMPGAAAETFRRRYDNVVWRKGRRLRIEPAKPDYRERLKVVASPGPAPAPPPPPPPSLPPPTFVPRFAGTKTDLRDIPPPPRKRPRLPDETDASLPVLRHRLHIDDAAGSPDDPSDGPDELSRALEAEADASLAVLRQLMKAEEEVTPHELPTLEGLSKTAEKTSADSPDHPSDGPDELSRALEAEADASLAVLRQLIKAEEEFRAREPPTEGLSTATAEKTSVGSPGDRSDSPDEVSRALEAEADASLAVLRQLDKAEEEPSLETERTPPLNVEKTPPVEEPRAEKPPASNQRHQWAALRDVFKAAPVKTFAGGLSLSFAASGGKIEHKFAFAGLDDDKPPEEPAEEPAEAADQRQPEAAVPSLWANVHAAIDEGERYVREIDVGAIQARWEDQHAALTKSYRRLLRKIQARKRRRTF</sequence>
<keyword evidence="1" id="KW-0694">RNA-binding</keyword>
<feature type="compositionally biased region" description="Pro residues" evidence="2">
    <location>
        <begin position="92"/>
        <end position="110"/>
    </location>
</feature>
<dbReference type="InterPro" id="IPR000504">
    <property type="entry name" value="RRM_dom"/>
</dbReference>
<dbReference type="Proteomes" id="UP001230188">
    <property type="component" value="Unassembled WGS sequence"/>
</dbReference>
<feature type="compositionally biased region" description="Basic and acidic residues" evidence="2">
    <location>
        <begin position="207"/>
        <end position="231"/>
    </location>
</feature>
<reference evidence="4" key="1">
    <citation type="submission" date="2023-01" db="EMBL/GenBank/DDBJ databases">
        <title>Metagenome sequencing of chrysophaentin producing Chrysophaeum taylorii.</title>
        <authorList>
            <person name="Davison J."/>
            <person name="Bewley C."/>
        </authorList>
    </citation>
    <scope>NUCLEOTIDE SEQUENCE</scope>
    <source>
        <strain evidence="4">NIES-1699</strain>
    </source>
</reference>
<dbReference type="AlphaFoldDB" id="A0AAD7UNK0"/>
<proteinExistence type="predicted"/>
<feature type="compositionally biased region" description="Polar residues" evidence="2">
    <location>
        <begin position="260"/>
        <end position="272"/>
    </location>
</feature>
<dbReference type="PROSITE" id="PS50102">
    <property type="entry name" value="RRM"/>
    <property type="match status" value="1"/>
</dbReference>
<dbReference type="InterPro" id="IPR035979">
    <property type="entry name" value="RBD_domain_sf"/>
</dbReference>
<name>A0AAD7UNK0_9STRA</name>
<evidence type="ECO:0000313" key="5">
    <source>
        <dbReference type="Proteomes" id="UP001230188"/>
    </source>
</evidence>
<dbReference type="CDD" id="cd00590">
    <property type="entry name" value="RRM_SF"/>
    <property type="match status" value="1"/>
</dbReference>
<feature type="region of interest" description="Disordered" evidence="2">
    <location>
        <begin position="381"/>
        <end position="408"/>
    </location>
</feature>
<comment type="caution">
    <text evidence="4">The sequence shown here is derived from an EMBL/GenBank/DDBJ whole genome shotgun (WGS) entry which is preliminary data.</text>
</comment>
<feature type="domain" description="RRM" evidence="3">
    <location>
        <begin position="1"/>
        <end position="79"/>
    </location>
</feature>
<accession>A0AAD7UNK0</accession>
<dbReference type="EMBL" id="JAQMWT010000027">
    <property type="protein sequence ID" value="KAJ8613601.1"/>
    <property type="molecule type" value="Genomic_DNA"/>
</dbReference>
<dbReference type="Gene3D" id="3.30.70.330">
    <property type="match status" value="1"/>
</dbReference>